<dbReference type="EMBL" id="JAGVWC010000004">
    <property type="protein sequence ID" value="MBS3060998.1"/>
    <property type="molecule type" value="Genomic_DNA"/>
</dbReference>
<protein>
    <submittedName>
        <fullName evidence="1">Uncharacterized protein</fullName>
    </submittedName>
</protein>
<accession>A0A8T4L0Z1</accession>
<dbReference type="AlphaFoldDB" id="A0A8T4L0Z1"/>
<name>A0A8T4L0Z1_9ARCH</name>
<sequence>MEHPEAQLVQKTFIVKRLGLPPDVKLTRRSLLRWFALSTGLISERESRSTILEVLDALFLILLNEKKNPTTLELQSFIVQKHGKTVSEKLLLYHLKRLIDLQLIIRKRKKYYLNPAPNTDSADLVTSFEYWFAKQVQESIQEISSATQILAENYQNAQPTA</sequence>
<reference evidence="1" key="2">
    <citation type="submission" date="2021-05" db="EMBL/GenBank/DDBJ databases">
        <title>Protein family content uncovers lineage relationships and bacterial pathway maintenance mechanisms in DPANN archaea.</title>
        <authorList>
            <person name="Castelle C.J."/>
            <person name="Meheust R."/>
            <person name="Jaffe A.L."/>
            <person name="Seitz K."/>
            <person name="Gong X."/>
            <person name="Baker B.J."/>
            <person name="Banfield J.F."/>
        </authorList>
    </citation>
    <scope>NUCLEOTIDE SEQUENCE</scope>
    <source>
        <strain evidence="1">RIFCSPLOWO2_01_FULL_AR10_48_17</strain>
    </source>
</reference>
<proteinExistence type="predicted"/>
<evidence type="ECO:0000313" key="2">
    <source>
        <dbReference type="Proteomes" id="UP000675968"/>
    </source>
</evidence>
<reference evidence="1" key="1">
    <citation type="submission" date="2021-03" db="EMBL/GenBank/DDBJ databases">
        <authorList>
            <person name="Jaffe A."/>
        </authorList>
    </citation>
    <scope>NUCLEOTIDE SEQUENCE</scope>
    <source>
        <strain evidence="1">RIFCSPLOWO2_01_FULL_AR10_48_17</strain>
    </source>
</reference>
<evidence type="ECO:0000313" key="1">
    <source>
        <dbReference type="EMBL" id="MBS3060998.1"/>
    </source>
</evidence>
<dbReference type="Proteomes" id="UP000675968">
    <property type="component" value="Unassembled WGS sequence"/>
</dbReference>
<comment type="caution">
    <text evidence="1">The sequence shown here is derived from an EMBL/GenBank/DDBJ whole genome shotgun (WGS) entry which is preliminary data.</text>
</comment>
<gene>
    <name evidence="1" type="ORF">J4215_00270</name>
</gene>
<organism evidence="1 2">
    <name type="scientific">Candidatus Iainarchaeum sp</name>
    <dbReference type="NCBI Taxonomy" id="3101447"/>
    <lineage>
        <taxon>Archaea</taxon>
        <taxon>Candidatus Iainarchaeota</taxon>
        <taxon>Candidatus Iainarchaeia</taxon>
        <taxon>Candidatus Iainarchaeales</taxon>
        <taxon>Candidatus Iainarchaeaceae</taxon>
        <taxon>Candidatus Iainarchaeum</taxon>
    </lineage>
</organism>